<keyword evidence="9" id="KW-1185">Reference proteome</keyword>
<dbReference type="InterPro" id="IPR005331">
    <property type="entry name" value="Sulfotransferase"/>
</dbReference>
<dbReference type="PANTHER" id="PTHR12137">
    <property type="entry name" value="CARBOHYDRATE SULFOTRANSFERASE"/>
    <property type="match status" value="1"/>
</dbReference>
<evidence type="ECO:0000256" key="2">
    <source>
        <dbReference type="ARBA" id="ARBA00022679"/>
    </source>
</evidence>
<accession>A0ABV9LYC0</accession>
<keyword evidence="5" id="KW-0333">Golgi apparatus</keyword>
<evidence type="ECO:0000256" key="3">
    <source>
        <dbReference type="ARBA" id="ARBA00022692"/>
    </source>
</evidence>
<evidence type="ECO:0000313" key="9">
    <source>
        <dbReference type="Proteomes" id="UP001595897"/>
    </source>
</evidence>
<keyword evidence="6" id="KW-0472">Membrane</keyword>
<dbReference type="RefSeq" id="WP_382408736.1">
    <property type="nucleotide sequence ID" value="NZ_JBHSGU010000005.1"/>
</dbReference>
<keyword evidence="2" id="KW-0808">Transferase</keyword>
<dbReference type="Pfam" id="PF03567">
    <property type="entry name" value="Sulfotransfer_2"/>
    <property type="match status" value="1"/>
</dbReference>
<keyword evidence="7" id="KW-0325">Glycoprotein</keyword>
<evidence type="ECO:0000256" key="7">
    <source>
        <dbReference type="ARBA" id="ARBA00023180"/>
    </source>
</evidence>
<name>A0ABV9LYC0_9ALTE</name>
<proteinExistence type="predicted"/>
<reference evidence="9" key="1">
    <citation type="journal article" date="2019" name="Int. J. Syst. Evol. Microbiol.">
        <title>The Global Catalogue of Microorganisms (GCM) 10K type strain sequencing project: providing services to taxonomists for standard genome sequencing and annotation.</title>
        <authorList>
            <consortium name="The Broad Institute Genomics Platform"/>
            <consortium name="The Broad Institute Genome Sequencing Center for Infectious Disease"/>
            <person name="Wu L."/>
            <person name="Ma J."/>
        </authorList>
    </citation>
    <scope>NUCLEOTIDE SEQUENCE [LARGE SCALE GENOMIC DNA]</scope>
    <source>
        <strain evidence="9">KACC 12507</strain>
    </source>
</reference>
<dbReference type="InterPro" id="IPR018011">
    <property type="entry name" value="Carb_sulfotrans_8-10"/>
</dbReference>
<dbReference type="Proteomes" id="UP001595897">
    <property type="component" value="Unassembled WGS sequence"/>
</dbReference>
<dbReference type="InterPro" id="IPR027417">
    <property type="entry name" value="P-loop_NTPase"/>
</dbReference>
<evidence type="ECO:0000256" key="4">
    <source>
        <dbReference type="ARBA" id="ARBA00022989"/>
    </source>
</evidence>
<evidence type="ECO:0000313" key="8">
    <source>
        <dbReference type="EMBL" id="MFC4700835.1"/>
    </source>
</evidence>
<dbReference type="Gene3D" id="3.40.50.300">
    <property type="entry name" value="P-loop containing nucleotide triphosphate hydrolases"/>
    <property type="match status" value="1"/>
</dbReference>
<comment type="subcellular location">
    <subcellularLocation>
        <location evidence="1">Golgi apparatus membrane</location>
        <topology evidence="1">Single-pass type II membrane protein</topology>
    </subcellularLocation>
</comment>
<dbReference type="PANTHER" id="PTHR12137:SF54">
    <property type="entry name" value="CARBOHYDRATE SULFOTRANSFERASE"/>
    <property type="match status" value="1"/>
</dbReference>
<evidence type="ECO:0000256" key="5">
    <source>
        <dbReference type="ARBA" id="ARBA00023034"/>
    </source>
</evidence>
<keyword evidence="3" id="KW-0812">Transmembrane</keyword>
<keyword evidence="4" id="KW-1133">Transmembrane helix</keyword>
<evidence type="ECO:0000256" key="1">
    <source>
        <dbReference type="ARBA" id="ARBA00004323"/>
    </source>
</evidence>
<gene>
    <name evidence="8" type="ORF">ACFO4O_11745</name>
</gene>
<organism evidence="8 9">
    <name type="scientific">Glaciecola siphonariae</name>
    <dbReference type="NCBI Taxonomy" id="521012"/>
    <lineage>
        <taxon>Bacteria</taxon>
        <taxon>Pseudomonadati</taxon>
        <taxon>Pseudomonadota</taxon>
        <taxon>Gammaproteobacteria</taxon>
        <taxon>Alteromonadales</taxon>
        <taxon>Alteromonadaceae</taxon>
        <taxon>Glaciecola</taxon>
    </lineage>
</organism>
<sequence>MIVSDSKQFIFLHIPKTAGTSVRKSLVPYAKPGESDYFSKALRRIMGHYTPYRFKEFRYHPHLTMQNAKRLMPASRFNNYFKFAFVRHPVDWQYAIFRHILSHRHIKAFEKRFDFIYRSKSFDEYITWRVTNGAIPQIFQMINEDLITEVDRVYKFENLQGDFEILCRKLGIPNELPFLNKNSSSIAKPVSDYARNLIYDAYRLDFEMFGYGIESVDDQMTYQKNLKIEQVSEIFSNIGEEYDVWALNKWKK</sequence>
<comment type="caution">
    <text evidence="8">The sequence shown here is derived from an EMBL/GenBank/DDBJ whole genome shotgun (WGS) entry which is preliminary data.</text>
</comment>
<evidence type="ECO:0000256" key="6">
    <source>
        <dbReference type="ARBA" id="ARBA00023136"/>
    </source>
</evidence>
<dbReference type="SUPFAM" id="SSF52540">
    <property type="entry name" value="P-loop containing nucleoside triphosphate hydrolases"/>
    <property type="match status" value="1"/>
</dbReference>
<protein>
    <submittedName>
        <fullName evidence="8">Sulfotransferase family 2 domain-containing protein</fullName>
    </submittedName>
</protein>
<dbReference type="EMBL" id="JBHSGU010000005">
    <property type="protein sequence ID" value="MFC4700835.1"/>
    <property type="molecule type" value="Genomic_DNA"/>
</dbReference>